<comment type="caution">
    <text evidence="4">The sequence shown here is derived from an EMBL/GenBank/DDBJ whole genome shotgun (WGS) entry which is preliminary data.</text>
</comment>
<evidence type="ECO:0000259" key="3">
    <source>
        <dbReference type="PROSITE" id="PS50056"/>
    </source>
</evidence>
<feature type="region of interest" description="Disordered" evidence="2">
    <location>
        <begin position="423"/>
        <end position="502"/>
    </location>
</feature>
<feature type="compositionally biased region" description="Polar residues" evidence="2">
    <location>
        <begin position="437"/>
        <end position="460"/>
    </location>
</feature>
<evidence type="ECO:0000256" key="2">
    <source>
        <dbReference type="SAM" id="MobiDB-lite"/>
    </source>
</evidence>
<feature type="compositionally biased region" description="Polar residues" evidence="2">
    <location>
        <begin position="177"/>
        <end position="191"/>
    </location>
</feature>
<dbReference type="OrthoDB" id="266663at2759"/>
<feature type="compositionally biased region" description="Polar residues" evidence="2">
    <location>
        <begin position="18"/>
        <end position="31"/>
    </location>
</feature>
<feature type="region of interest" description="Disordered" evidence="2">
    <location>
        <begin position="18"/>
        <end position="40"/>
    </location>
</feature>
<dbReference type="Gene3D" id="3.90.190.10">
    <property type="entry name" value="Protein tyrosine phosphatase superfamily"/>
    <property type="match status" value="1"/>
</dbReference>
<feature type="compositionally biased region" description="Polar residues" evidence="2">
    <location>
        <begin position="85"/>
        <end position="97"/>
    </location>
</feature>
<keyword evidence="5" id="KW-1185">Reference proteome</keyword>
<feature type="domain" description="Tyrosine specific protein phosphatases" evidence="3">
    <location>
        <begin position="368"/>
        <end position="409"/>
    </location>
</feature>
<dbReference type="EMBL" id="AJIL01000011">
    <property type="protein sequence ID" value="KNF04723.1"/>
    <property type="molecule type" value="Genomic_DNA"/>
</dbReference>
<dbReference type="InterPro" id="IPR050561">
    <property type="entry name" value="PTP"/>
</dbReference>
<dbReference type="PROSITE" id="PS50056">
    <property type="entry name" value="TYR_PHOSPHATASE_2"/>
    <property type="match status" value="1"/>
</dbReference>
<sequence>MNHHQHQQQHEFHDYLSQQPSSTTHFSKATPSPSPLVTPEMGERLCRMSSQHHLSDYNRFKRTPQQPHPQQQQQQQQAKQHQQPTLTATTQRELEGHSNTSLIIRGLTSCQGKTGHNALPDGAPVDPNLLVQHDHQRQQQQQQQQHHHHHHQQQQQQQQQQQHHHHHAETTHHHSSLVKTQSVKTSQTHPMNISPVIPPELTAGLMFMLKTANHRAGSNKLPIDLFDLTGPESEKAGKLFWEYHQQRTSNQPVVVAGGGGSQEGVKINKLGNLLLSSCPGKKVRMNETLAERQATGNHRSPICRDLRSDLSRAYGLGIRAIICCLDDEELSYLGSPWPDYLGIANEFDDLKVIRIPIAEGFAPQKGIPELNEILDTVINDYTSKGVDVLCHCRGGVGRAGLVACCWMLKIGLINKPSLISDHSSPISSHPDHHLSSASSQTVDSVTHSPSFMASNYQDQFNYNNSNSHSNFNSNSSTTHQIPAPPPTHNQLPTNNNSNTNNDVFAFRSDSLSLVPKNSVLGQVEKVIEVIRRRRSAKAIETPQQVHFVLQYANWLDNLTGNSHLFF</sequence>
<name>A0A0L0VZM8_9BASI</name>
<organism evidence="4 5">
    <name type="scientific">Puccinia striiformis f. sp. tritici PST-78</name>
    <dbReference type="NCBI Taxonomy" id="1165861"/>
    <lineage>
        <taxon>Eukaryota</taxon>
        <taxon>Fungi</taxon>
        <taxon>Dikarya</taxon>
        <taxon>Basidiomycota</taxon>
        <taxon>Pucciniomycotina</taxon>
        <taxon>Pucciniomycetes</taxon>
        <taxon>Pucciniales</taxon>
        <taxon>Pucciniaceae</taxon>
        <taxon>Puccinia</taxon>
    </lineage>
</organism>
<dbReference type="Pfam" id="PF22784">
    <property type="entry name" value="PTP-SAK"/>
    <property type="match status" value="1"/>
</dbReference>
<dbReference type="Proteomes" id="UP000054564">
    <property type="component" value="Unassembled WGS sequence"/>
</dbReference>
<dbReference type="InterPro" id="IPR029021">
    <property type="entry name" value="Prot-tyrosine_phosphatase-like"/>
</dbReference>
<evidence type="ECO:0000256" key="1">
    <source>
        <dbReference type="ARBA" id="ARBA00022801"/>
    </source>
</evidence>
<gene>
    <name evidence="4" type="ORF">PSTG_02205</name>
</gene>
<reference evidence="5" key="1">
    <citation type="submission" date="2014-03" db="EMBL/GenBank/DDBJ databases">
        <title>The Genome Sequence of Puccinia striiformis f. sp. tritici PST-78.</title>
        <authorList>
            <consortium name="The Broad Institute Genome Sequencing Platform"/>
            <person name="Cuomo C."/>
            <person name="Hulbert S."/>
            <person name="Chen X."/>
            <person name="Walker B."/>
            <person name="Young S.K."/>
            <person name="Zeng Q."/>
            <person name="Gargeya S."/>
            <person name="Fitzgerald M."/>
            <person name="Haas B."/>
            <person name="Abouelleil A."/>
            <person name="Alvarado L."/>
            <person name="Arachchi H.M."/>
            <person name="Berlin A.M."/>
            <person name="Chapman S.B."/>
            <person name="Goldberg J."/>
            <person name="Griggs A."/>
            <person name="Gujja S."/>
            <person name="Hansen M."/>
            <person name="Howarth C."/>
            <person name="Imamovic A."/>
            <person name="Larimer J."/>
            <person name="McCowan C."/>
            <person name="Montmayeur A."/>
            <person name="Murphy C."/>
            <person name="Neiman D."/>
            <person name="Pearson M."/>
            <person name="Priest M."/>
            <person name="Roberts A."/>
            <person name="Saif S."/>
            <person name="Shea T."/>
            <person name="Sisk P."/>
            <person name="Sykes S."/>
            <person name="Wortman J."/>
            <person name="Nusbaum C."/>
            <person name="Birren B."/>
        </authorList>
    </citation>
    <scope>NUCLEOTIDE SEQUENCE [LARGE SCALE GENOMIC DNA]</scope>
    <source>
        <strain evidence="5">race PST-78</strain>
    </source>
</reference>
<dbReference type="InterPro" id="IPR057023">
    <property type="entry name" value="PTP-SAK"/>
</dbReference>
<dbReference type="AlphaFoldDB" id="A0A0L0VZM8"/>
<dbReference type="SUPFAM" id="SSF52799">
    <property type="entry name" value="(Phosphotyrosine protein) phosphatases II"/>
    <property type="match status" value="1"/>
</dbReference>
<dbReference type="PANTHER" id="PTHR23339">
    <property type="entry name" value="TYROSINE SPECIFIC PROTEIN PHOSPHATASE AND DUAL SPECIFICITY PROTEIN PHOSPHATASE"/>
    <property type="match status" value="1"/>
</dbReference>
<evidence type="ECO:0000313" key="4">
    <source>
        <dbReference type="EMBL" id="KNF04723.1"/>
    </source>
</evidence>
<accession>A0A0L0VZM8</accession>
<protein>
    <recommendedName>
        <fullName evidence="3">Tyrosine specific protein phosphatases domain-containing protein</fullName>
    </recommendedName>
</protein>
<dbReference type="GO" id="GO:0016791">
    <property type="term" value="F:phosphatase activity"/>
    <property type="evidence" value="ECO:0007669"/>
    <property type="project" value="UniProtKB-ARBA"/>
</dbReference>
<dbReference type="InterPro" id="IPR000387">
    <property type="entry name" value="Tyr_Pase_dom"/>
</dbReference>
<feature type="region of interest" description="Disordered" evidence="2">
    <location>
        <begin position="133"/>
        <end position="194"/>
    </location>
</feature>
<keyword evidence="1" id="KW-0378">Hydrolase</keyword>
<feature type="region of interest" description="Disordered" evidence="2">
    <location>
        <begin position="60"/>
        <end position="97"/>
    </location>
</feature>
<evidence type="ECO:0000313" key="5">
    <source>
        <dbReference type="Proteomes" id="UP000054564"/>
    </source>
</evidence>
<proteinExistence type="predicted"/>
<feature type="compositionally biased region" description="Low complexity" evidence="2">
    <location>
        <begin position="461"/>
        <end position="476"/>
    </location>
</feature>
<feature type="compositionally biased region" description="Low complexity" evidence="2">
    <location>
        <begin position="64"/>
        <end position="84"/>
    </location>
</feature>
<dbReference type="STRING" id="1165861.A0A0L0VZM8"/>